<name>A0A7K1KU61_9ACTN</name>
<dbReference type="PANTHER" id="PTHR11261">
    <property type="entry name" value="INTERPHOTORECEPTOR RETINOID-BINDING PROTEIN"/>
    <property type="match status" value="1"/>
</dbReference>
<keyword evidence="4" id="KW-1185">Reference proteome</keyword>
<keyword evidence="3" id="KW-0645">Protease</keyword>
<dbReference type="GO" id="GO:0008236">
    <property type="term" value="F:serine-type peptidase activity"/>
    <property type="evidence" value="ECO:0007669"/>
    <property type="project" value="InterPro"/>
</dbReference>
<dbReference type="GO" id="GO:0006508">
    <property type="term" value="P:proteolysis"/>
    <property type="evidence" value="ECO:0007669"/>
    <property type="project" value="UniProtKB-KW"/>
</dbReference>
<dbReference type="CDD" id="cd07563">
    <property type="entry name" value="Peptidase_S41_IRBP"/>
    <property type="match status" value="1"/>
</dbReference>
<proteinExistence type="predicted"/>
<evidence type="ECO:0000313" key="4">
    <source>
        <dbReference type="Proteomes" id="UP000432015"/>
    </source>
</evidence>
<dbReference type="RefSeq" id="WP_156214623.1">
    <property type="nucleotide sequence ID" value="NZ_WOFH01000001.1"/>
</dbReference>
<gene>
    <name evidence="3" type="ORF">GNZ18_03860</name>
</gene>
<feature type="signal peptide" evidence="1">
    <location>
        <begin position="1"/>
        <end position="27"/>
    </location>
</feature>
<dbReference type="Gene3D" id="3.90.226.10">
    <property type="entry name" value="2-enoyl-CoA Hydratase, Chain A, domain 1"/>
    <property type="match status" value="1"/>
</dbReference>
<dbReference type="Gene3D" id="3.30.750.44">
    <property type="match status" value="1"/>
</dbReference>
<reference evidence="3 4" key="1">
    <citation type="submission" date="2019-11" db="EMBL/GenBank/DDBJ databases">
        <authorList>
            <person name="Cao P."/>
        </authorList>
    </citation>
    <scope>NUCLEOTIDE SEQUENCE [LARGE SCALE GENOMIC DNA]</scope>
    <source>
        <strain evidence="3 4">NEAU-AAG5</strain>
    </source>
</reference>
<dbReference type="InterPro" id="IPR028204">
    <property type="entry name" value="Tricorn_C1"/>
</dbReference>
<accession>A0A7K1KU61</accession>
<evidence type="ECO:0000259" key="2">
    <source>
        <dbReference type="SMART" id="SM00245"/>
    </source>
</evidence>
<dbReference type="Proteomes" id="UP000432015">
    <property type="component" value="Unassembled WGS sequence"/>
</dbReference>
<dbReference type="Pfam" id="PF03572">
    <property type="entry name" value="Peptidase_S41"/>
    <property type="match status" value="1"/>
</dbReference>
<protein>
    <submittedName>
        <fullName evidence="3">Protease</fullName>
    </submittedName>
</protein>
<dbReference type="AlphaFoldDB" id="A0A7K1KU61"/>
<dbReference type="InterPro" id="IPR005151">
    <property type="entry name" value="Tail-specific_protease"/>
</dbReference>
<evidence type="ECO:0000256" key="1">
    <source>
        <dbReference type="SAM" id="SignalP"/>
    </source>
</evidence>
<feature type="chain" id="PRO_5038962577" evidence="1">
    <location>
        <begin position="28"/>
        <end position="465"/>
    </location>
</feature>
<dbReference type="SUPFAM" id="SSF52096">
    <property type="entry name" value="ClpP/crotonase"/>
    <property type="match status" value="1"/>
</dbReference>
<dbReference type="SMART" id="SM00245">
    <property type="entry name" value="TSPc"/>
    <property type="match status" value="1"/>
</dbReference>
<keyword evidence="1" id="KW-0732">Signal</keyword>
<comment type="caution">
    <text evidence="3">The sequence shown here is derived from an EMBL/GenBank/DDBJ whole genome shotgun (WGS) entry which is preliminary data.</text>
</comment>
<dbReference type="EMBL" id="WOFH01000001">
    <property type="protein sequence ID" value="MUN35734.1"/>
    <property type="molecule type" value="Genomic_DNA"/>
</dbReference>
<dbReference type="Pfam" id="PF14684">
    <property type="entry name" value="Tricorn_C1"/>
    <property type="match status" value="1"/>
</dbReference>
<sequence length="465" mass="50367">MRAPTLAAALSLALITAPALTAPAATAAPASPAASVTGLWRTDGYGMVLSVQPSKATLFQTTAISCLPVDEATRVGTPRPGAAAVYRLSDGNTITLRPGGRPDVAKLHSVGSTGDLGLIRLAKAPATCGAPQPSGPVGTFDVFWQTFAENYPFFRQRHVDWAAQRRRYRPMVNARTTDERLFEILRDMIEPLGDAHTGVFAGERNFTGLRPGTQPTTRKLGARVKELIDRRDLRGKGKDYAAGQLTFAELPGGVGYLRVAGFFGYETGSDFDYAADRARLAQALDAIITPERRMRGLIIDVRYNPGGYDALGLQLAARLTDRPFLAYRKRARNDPGDATRFTRPQPITVRPAAAPRYTGPIALLTSDTTNSAGETFTQALMARPGRVVRIGQNTQGVFSDIMECPLPNDWSLWVPNEEFLTRDGRTFDGAGVPPHIRTPVFTPAEFAADRDSAFDRALAVLGRRP</sequence>
<dbReference type="InterPro" id="IPR029045">
    <property type="entry name" value="ClpP/crotonase-like_dom_sf"/>
</dbReference>
<dbReference type="PANTHER" id="PTHR11261:SF3">
    <property type="entry name" value="RETINOL-BINDING PROTEIN 3"/>
    <property type="match status" value="1"/>
</dbReference>
<feature type="domain" description="Tail specific protease" evidence="2">
    <location>
        <begin position="220"/>
        <end position="439"/>
    </location>
</feature>
<evidence type="ECO:0000313" key="3">
    <source>
        <dbReference type="EMBL" id="MUN35734.1"/>
    </source>
</evidence>
<organism evidence="3 4">
    <name type="scientific">Actinomadura litoris</name>
    <dbReference type="NCBI Taxonomy" id="2678616"/>
    <lineage>
        <taxon>Bacteria</taxon>
        <taxon>Bacillati</taxon>
        <taxon>Actinomycetota</taxon>
        <taxon>Actinomycetes</taxon>
        <taxon>Streptosporangiales</taxon>
        <taxon>Thermomonosporaceae</taxon>
        <taxon>Actinomadura</taxon>
    </lineage>
</organism>
<keyword evidence="3" id="KW-0378">Hydrolase</keyword>